<proteinExistence type="predicted"/>
<name>A0A1J5P761_9ZZZZ</name>
<accession>A0A1J5P761</accession>
<gene>
    <name evidence="1" type="ORF">GALL_548370</name>
</gene>
<organism evidence="1">
    <name type="scientific">mine drainage metagenome</name>
    <dbReference type="NCBI Taxonomy" id="410659"/>
    <lineage>
        <taxon>unclassified sequences</taxon>
        <taxon>metagenomes</taxon>
        <taxon>ecological metagenomes</taxon>
    </lineage>
</organism>
<protein>
    <submittedName>
        <fullName evidence="1">Uncharacterized protein</fullName>
    </submittedName>
</protein>
<sequence length="206" mass="21748">MDATIGELRRNARLRRIIAPAHARVIGVGGVGVVAVGKFRDDKADASKIAARHHRLHVTHEGIAGVAIVDGADLPGFARDPHDLFALFHRHRHRLFAKDVEPGLKERLGDLIMGGVRRGDGDKIDTVGAALLALQHLSPVAIGAVGCKAKAAAIITPGVGSVIQRARRKGEQPVKPGPKTVRGSDLAALATADHSPIQFRHVGPLS</sequence>
<evidence type="ECO:0000313" key="1">
    <source>
        <dbReference type="EMBL" id="OIQ63623.1"/>
    </source>
</evidence>
<comment type="caution">
    <text evidence="1">The sequence shown here is derived from an EMBL/GenBank/DDBJ whole genome shotgun (WGS) entry which is preliminary data.</text>
</comment>
<dbReference type="AlphaFoldDB" id="A0A1J5P761"/>
<reference evidence="1" key="1">
    <citation type="submission" date="2016-10" db="EMBL/GenBank/DDBJ databases">
        <title>Sequence of Gallionella enrichment culture.</title>
        <authorList>
            <person name="Poehlein A."/>
            <person name="Muehling M."/>
            <person name="Daniel R."/>
        </authorList>
    </citation>
    <scope>NUCLEOTIDE SEQUENCE</scope>
</reference>
<dbReference type="EMBL" id="MLJW01008846">
    <property type="protein sequence ID" value="OIQ63623.1"/>
    <property type="molecule type" value="Genomic_DNA"/>
</dbReference>